<name>F6FVZ3_ISOV2</name>
<dbReference type="InterPro" id="IPR036271">
    <property type="entry name" value="Tet_transcr_reg_TetR-rel_C_sf"/>
</dbReference>
<dbReference type="PRINTS" id="PR00455">
    <property type="entry name" value="HTHTETR"/>
</dbReference>
<protein>
    <submittedName>
        <fullName evidence="6">Regulatory protein TetR</fullName>
    </submittedName>
</protein>
<evidence type="ECO:0000256" key="1">
    <source>
        <dbReference type="ARBA" id="ARBA00023015"/>
    </source>
</evidence>
<feature type="DNA-binding region" description="H-T-H motif" evidence="4">
    <location>
        <begin position="40"/>
        <end position="59"/>
    </location>
</feature>
<keyword evidence="7" id="KW-1185">Reference proteome</keyword>
<dbReference type="FunFam" id="1.10.10.60:FF:000141">
    <property type="entry name" value="TetR family transcriptional regulator"/>
    <property type="match status" value="1"/>
</dbReference>
<reference evidence="6 7" key="1">
    <citation type="submission" date="2011-05" db="EMBL/GenBank/DDBJ databases">
        <title>Complete sequence of Isoptericola variabilis 225.</title>
        <authorList>
            <consortium name="US DOE Joint Genome Institute"/>
            <person name="Lucas S."/>
            <person name="Han J."/>
            <person name="Lapidus A."/>
            <person name="Cheng J.-F."/>
            <person name="Goodwin L."/>
            <person name="Pitluck S."/>
            <person name="Peters L."/>
            <person name="Mikhailova N."/>
            <person name="Zeytun A."/>
            <person name="Han C."/>
            <person name="Tapia R."/>
            <person name="Land M."/>
            <person name="Hauser L."/>
            <person name="Kyrpides N."/>
            <person name="Ivanova N."/>
            <person name="Pagani I."/>
            <person name="Siebers A."/>
            <person name="Allgaier M."/>
            <person name="Thelen M."/>
            <person name="Hugenholtz P."/>
            <person name="Gladden J."/>
            <person name="Woyke T."/>
        </authorList>
    </citation>
    <scope>NUCLEOTIDE SEQUENCE [LARGE SCALE GENOMIC DNA]</scope>
    <source>
        <strain evidence="7">225</strain>
    </source>
</reference>
<dbReference type="GO" id="GO:0003700">
    <property type="term" value="F:DNA-binding transcription factor activity"/>
    <property type="evidence" value="ECO:0007669"/>
    <property type="project" value="TreeGrafter"/>
</dbReference>
<keyword evidence="3" id="KW-0804">Transcription</keyword>
<dbReference type="Gene3D" id="1.10.357.10">
    <property type="entry name" value="Tetracycline Repressor, domain 2"/>
    <property type="match status" value="1"/>
</dbReference>
<evidence type="ECO:0000256" key="2">
    <source>
        <dbReference type="ARBA" id="ARBA00023125"/>
    </source>
</evidence>
<dbReference type="PANTHER" id="PTHR30055">
    <property type="entry name" value="HTH-TYPE TRANSCRIPTIONAL REGULATOR RUTR"/>
    <property type="match status" value="1"/>
</dbReference>
<dbReference type="PROSITE" id="PS50977">
    <property type="entry name" value="HTH_TETR_2"/>
    <property type="match status" value="1"/>
</dbReference>
<keyword evidence="1" id="KW-0805">Transcription regulation</keyword>
<dbReference type="KEGG" id="iva:Isova_1714"/>
<dbReference type="InterPro" id="IPR050109">
    <property type="entry name" value="HTH-type_TetR-like_transc_reg"/>
</dbReference>
<dbReference type="HOGENOM" id="CLU_069356_44_1_11"/>
<keyword evidence="2 4" id="KW-0238">DNA-binding</keyword>
<evidence type="ECO:0000256" key="3">
    <source>
        <dbReference type="ARBA" id="ARBA00023163"/>
    </source>
</evidence>
<dbReference type="STRING" id="743718.Isova_1714"/>
<dbReference type="RefSeq" id="WP_013838855.1">
    <property type="nucleotide sequence ID" value="NC_015588.1"/>
</dbReference>
<dbReference type="GO" id="GO:0045892">
    <property type="term" value="P:negative regulation of DNA-templated transcription"/>
    <property type="evidence" value="ECO:0007669"/>
    <property type="project" value="UniProtKB-ARBA"/>
</dbReference>
<evidence type="ECO:0000313" key="7">
    <source>
        <dbReference type="Proteomes" id="UP000009236"/>
    </source>
</evidence>
<evidence type="ECO:0000313" key="6">
    <source>
        <dbReference type="EMBL" id="AEG44463.1"/>
    </source>
</evidence>
<gene>
    <name evidence="6" type="ordered locus">Isova_1714</name>
</gene>
<dbReference type="SUPFAM" id="SSF46689">
    <property type="entry name" value="Homeodomain-like"/>
    <property type="match status" value="1"/>
</dbReference>
<dbReference type="GO" id="GO:0000976">
    <property type="term" value="F:transcription cis-regulatory region binding"/>
    <property type="evidence" value="ECO:0007669"/>
    <property type="project" value="TreeGrafter"/>
</dbReference>
<proteinExistence type="predicted"/>
<dbReference type="Pfam" id="PF00440">
    <property type="entry name" value="TetR_N"/>
    <property type="match status" value="1"/>
</dbReference>
<evidence type="ECO:0000259" key="5">
    <source>
        <dbReference type="PROSITE" id="PS50977"/>
    </source>
</evidence>
<dbReference type="EMBL" id="CP002810">
    <property type="protein sequence ID" value="AEG44463.1"/>
    <property type="molecule type" value="Genomic_DNA"/>
</dbReference>
<dbReference type="eggNOG" id="COG1309">
    <property type="taxonomic scope" value="Bacteria"/>
</dbReference>
<accession>F6FVZ3</accession>
<dbReference type="AlphaFoldDB" id="F6FVZ3"/>
<evidence type="ECO:0000256" key="4">
    <source>
        <dbReference type="PROSITE-ProRule" id="PRU00335"/>
    </source>
</evidence>
<dbReference type="InterPro" id="IPR001647">
    <property type="entry name" value="HTH_TetR"/>
</dbReference>
<sequence>MTQVAARRPGRPRAGSEDKRERILQEAFALFAERGYAATSLRDIAEAAEISKAGVLHHFGSKEAIYSEVLDRRDQRDFVGMEAFDGDTWAFLERWVELVEHNSGQPAMVRLYSAMAVDGVDADHPAHQWLHQHFVRAVQETAAVFERGKGLGVVHSDAPSRELARTIVALSDGIQLQWLCARADEEAEGGEPGAAPLHAGVPVDMAAHMRLVVDLIRSRWGTTPATA</sequence>
<dbReference type="PANTHER" id="PTHR30055:SF234">
    <property type="entry name" value="HTH-TYPE TRANSCRIPTIONAL REGULATOR BETI"/>
    <property type="match status" value="1"/>
</dbReference>
<organism evidence="7">
    <name type="scientific">Isoptericola variabilis (strain 225)</name>
    <dbReference type="NCBI Taxonomy" id="743718"/>
    <lineage>
        <taxon>Bacteria</taxon>
        <taxon>Bacillati</taxon>
        <taxon>Actinomycetota</taxon>
        <taxon>Actinomycetes</taxon>
        <taxon>Micrococcales</taxon>
        <taxon>Promicromonosporaceae</taxon>
        <taxon>Isoptericola</taxon>
    </lineage>
</organism>
<dbReference type="Proteomes" id="UP000009236">
    <property type="component" value="Chromosome"/>
</dbReference>
<dbReference type="InterPro" id="IPR009057">
    <property type="entry name" value="Homeodomain-like_sf"/>
</dbReference>
<feature type="domain" description="HTH tetR-type" evidence="5">
    <location>
        <begin position="17"/>
        <end position="77"/>
    </location>
</feature>
<dbReference type="SUPFAM" id="SSF48498">
    <property type="entry name" value="Tetracyclin repressor-like, C-terminal domain"/>
    <property type="match status" value="1"/>
</dbReference>